<dbReference type="InterPro" id="IPR029058">
    <property type="entry name" value="AB_hydrolase_fold"/>
</dbReference>
<evidence type="ECO:0000313" key="2">
    <source>
        <dbReference type="EMBL" id="MDR7149950.1"/>
    </source>
</evidence>
<organism evidence="2 3">
    <name type="scientific">Hydrogenophaga palleronii</name>
    <dbReference type="NCBI Taxonomy" id="65655"/>
    <lineage>
        <taxon>Bacteria</taxon>
        <taxon>Pseudomonadati</taxon>
        <taxon>Pseudomonadota</taxon>
        <taxon>Betaproteobacteria</taxon>
        <taxon>Burkholderiales</taxon>
        <taxon>Comamonadaceae</taxon>
        <taxon>Hydrogenophaga</taxon>
    </lineage>
</organism>
<evidence type="ECO:0008006" key="4">
    <source>
        <dbReference type="Google" id="ProtNLM"/>
    </source>
</evidence>
<dbReference type="RefSeq" id="WP_310314848.1">
    <property type="nucleotide sequence ID" value="NZ_JAVDWU010000003.1"/>
</dbReference>
<dbReference type="Pfam" id="PF26363">
    <property type="entry name" value="Phospholipase-like"/>
    <property type="match status" value="1"/>
</dbReference>
<proteinExistence type="predicted"/>
<sequence length="411" mass="43283">MRKLAPALSANKMSTVSINSLTAVQGPLGTPTIPPSLTPAGSPRAVPPELPGAQSGPIGPLALGRAPQRPTDAAGEPVPVRKPLPPLPKLATPAPLFSAPTSKVPPQKSTAAPAAEAAKPLAIKAQVDDLLARLPQLQQQHPSVAQQIEELVPVFNHALLAKDVYADQATEALLPKGYARLSPSELAALQLSEKDLADPQSGYFAAVYKTPEGRYVVANRGTTSGDMAATDWKTNLQQGAGRRAKQYDQAIRTALKITSAVPGQVEFVGHSKGGGLAQAQALATHSKAVVFNAAAVHHKTLARHDAHGHHANGLIRAYNVGGEVLNRLQDKTPRIVPAVRGGRYELSAVVPPDSKPEGLAWKGEMGRLSVLKHAVQLHGMDSVIDSLGWQFDNLRRDAEVRAPVTGRPLVA</sequence>
<protein>
    <recommendedName>
        <fullName evidence="4">DUF2974 domain-containing protein</fullName>
    </recommendedName>
</protein>
<dbReference type="Proteomes" id="UP001265700">
    <property type="component" value="Unassembled WGS sequence"/>
</dbReference>
<name>A0ABU1WKX9_9BURK</name>
<comment type="caution">
    <text evidence="2">The sequence shown here is derived from an EMBL/GenBank/DDBJ whole genome shotgun (WGS) entry which is preliminary data.</text>
</comment>
<gene>
    <name evidence="2" type="ORF">J2W49_001905</name>
</gene>
<dbReference type="EMBL" id="JAVDWU010000003">
    <property type="protein sequence ID" value="MDR7149950.1"/>
    <property type="molecule type" value="Genomic_DNA"/>
</dbReference>
<dbReference type="SUPFAM" id="SSF53474">
    <property type="entry name" value="alpha/beta-Hydrolases"/>
    <property type="match status" value="1"/>
</dbReference>
<accession>A0ABU1WKX9</accession>
<evidence type="ECO:0000256" key="1">
    <source>
        <dbReference type="SAM" id="MobiDB-lite"/>
    </source>
</evidence>
<keyword evidence="3" id="KW-1185">Reference proteome</keyword>
<feature type="region of interest" description="Disordered" evidence="1">
    <location>
        <begin position="24"/>
        <end position="90"/>
    </location>
</feature>
<reference evidence="2 3" key="1">
    <citation type="submission" date="2023-07" db="EMBL/GenBank/DDBJ databases">
        <title>Sorghum-associated microbial communities from plants grown in Nebraska, USA.</title>
        <authorList>
            <person name="Schachtman D."/>
        </authorList>
    </citation>
    <scope>NUCLEOTIDE SEQUENCE [LARGE SCALE GENOMIC DNA]</scope>
    <source>
        <strain evidence="2 3">4249</strain>
    </source>
</reference>
<evidence type="ECO:0000313" key="3">
    <source>
        <dbReference type="Proteomes" id="UP001265700"/>
    </source>
</evidence>